<keyword evidence="2" id="KW-1185">Reference proteome</keyword>
<name>A0A975SZ11_9ACTN</name>
<organism evidence="1 2">
    <name type="scientific">Nocardioides panacis</name>
    <dbReference type="NCBI Taxonomy" id="2849501"/>
    <lineage>
        <taxon>Bacteria</taxon>
        <taxon>Bacillati</taxon>
        <taxon>Actinomycetota</taxon>
        <taxon>Actinomycetes</taxon>
        <taxon>Propionibacteriales</taxon>
        <taxon>Nocardioidaceae</taxon>
        <taxon>Nocardioides</taxon>
    </lineage>
</organism>
<accession>A0A975SZ11</accession>
<proteinExistence type="predicted"/>
<evidence type="ECO:0000313" key="2">
    <source>
        <dbReference type="Proteomes" id="UP000683575"/>
    </source>
</evidence>
<reference evidence="1" key="1">
    <citation type="submission" date="2021-06" db="EMBL/GenBank/DDBJ databases">
        <title>Complete genome sequence of Nocardioides sp. G188.</title>
        <authorList>
            <person name="Im W.-T."/>
        </authorList>
    </citation>
    <scope>NUCLEOTIDE SEQUENCE</scope>
    <source>
        <strain evidence="1">G188</strain>
    </source>
</reference>
<dbReference type="KEGG" id="nps:KRR39_01430"/>
<dbReference type="InterPro" id="IPR046646">
    <property type="entry name" value="DUF6758"/>
</dbReference>
<dbReference type="AlphaFoldDB" id="A0A975SZ11"/>
<evidence type="ECO:0000313" key="1">
    <source>
        <dbReference type="EMBL" id="QWZ08564.1"/>
    </source>
</evidence>
<dbReference type="EMBL" id="CP077062">
    <property type="protein sequence ID" value="QWZ08564.1"/>
    <property type="molecule type" value="Genomic_DNA"/>
</dbReference>
<dbReference type="Proteomes" id="UP000683575">
    <property type="component" value="Chromosome"/>
</dbReference>
<dbReference type="RefSeq" id="WP_216940063.1">
    <property type="nucleotide sequence ID" value="NZ_CP077062.1"/>
</dbReference>
<gene>
    <name evidence="1" type="ORF">KRR39_01430</name>
</gene>
<dbReference type="Pfam" id="PF20544">
    <property type="entry name" value="DUF6758"/>
    <property type="match status" value="1"/>
</dbReference>
<sequence>MTLGAGCPRCASPVSEDDGTWRCTDHGPITPLWRPTVADYGGFAELLTRSRAIPTLMPWPLTPGWSVTDFGVVAAAGQDARAGFVTCSGPSEPDGVVELTVVTEEPGVGLGARCAGVRHTDPGAEIGEGPPLVKVRIDGHPISLWPVLTADADVAFDRSVFAGEALGRWLWLVLRPASAALLLSDEWVLMDVAGLGPELMELPFGGSPPGW</sequence>
<protein>
    <recommendedName>
        <fullName evidence="3">Phosphotransacetylase</fullName>
    </recommendedName>
</protein>
<evidence type="ECO:0008006" key="3">
    <source>
        <dbReference type="Google" id="ProtNLM"/>
    </source>
</evidence>